<proteinExistence type="predicted"/>
<protein>
    <submittedName>
        <fullName evidence="1">Uncharacterized protein</fullName>
    </submittedName>
</protein>
<reference evidence="1" key="1">
    <citation type="submission" date="2019-12" db="EMBL/GenBank/DDBJ databases">
        <title>Genome sequencing and annotation of Brassica cretica.</title>
        <authorList>
            <person name="Studholme D.J."/>
            <person name="Sarris P."/>
        </authorList>
    </citation>
    <scope>NUCLEOTIDE SEQUENCE</scope>
    <source>
        <strain evidence="1">PFS-109/04</strain>
        <tissue evidence="1">Leaf</tissue>
    </source>
</reference>
<dbReference type="AlphaFoldDB" id="A0A8S9SQA9"/>
<gene>
    <name evidence="1" type="ORF">F2Q69_00038717</name>
</gene>
<accession>A0A8S9SQA9</accession>
<evidence type="ECO:0000313" key="2">
    <source>
        <dbReference type="Proteomes" id="UP000712600"/>
    </source>
</evidence>
<organism evidence="1 2">
    <name type="scientific">Brassica cretica</name>
    <name type="common">Mustard</name>
    <dbReference type="NCBI Taxonomy" id="69181"/>
    <lineage>
        <taxon>Eukaryota</taxon>
        <taxon>Viridiplantae</taxon>
        <taxon>Streptophyta</taxon>
        <taxon>Embryophyta</taxon>
        <taxon>Tracheophyta</taxon>
        <taxon>Spermatophyta</taxon>
        <taxon>Magnoliopsida</taxon>
        <taxon>eudicotyledons</taxon>
        <taxon>Gunneridae</taxon>
        <taxon>Pentapetalae</taxon>
        <taxon>rosids</taxon>
        <taxon>malvids</taxon>
        <taxon>Brassicales</taxon>
        <taxon>Brassicaceae</taxon>
        <taxon>Brassiceae</taxon>
        <taxon>Brassica</taxon>
    </lineage>
</organism>
<comment type="caution">
    <text evidence="1">The sequence shown here is derived from an EMBL/GenBank/DDBJ whole genome shotgun (WGS) entry which is preliminary data.</text>
</comment>
<sequence length="94" mass="10659">MILQDNQVCNVNWSHDQTDMMHSVHTSVMQDKPHGQDKLERAETSSVGSGTRAVLRECELAEIVYRTREGRKLFLLRSGCEQVEANIRNVSCPS</sequence>
<name>A0A8S9SQA9_BRACR</name>
<dbReference type="Proteomes" id="UP000712600">
    <property type="component" value="Unassembled WGS sequence"/>
</dbReference>
<evidence type="ECO:0000313" key="1">
    <source>
        <dbReference type="EMBL" id="KAF3603119.1"/>
    </source>
</evidence>
<dbReference type="EMBL" id="QGKX02000004">
    <property type="protein sequence ID" value="KAF3603119.1"/>
    <property type="molecule type" value="Genomic_DNA"/>
</dbReference>